<dbReference type="GO" id="GO:1901135">
    <property type="term" value="P:carbohydrate derivative metabolic process"/>
    <property type="evidence" value="ECO:0007669"/>
    <property type="project" value="InterPro"/>
</dbReference>
<dbReference type="AlphaFoldDB" id="A0A1F7URH1"/>
<dbReference type="InterPro" id="IPR046348">
    <property type="entry name" value="SIS_dom_sf"/>
</dbReference>
<dbReference type="NCBIfam" id="TIGR03127">
    <property type="entry name" value="RuMP_HxlB"/>
    <property type="match status" value="1"/>
</dbReference>
<comment type="caution">
    <text evidence="3">The sequence shown here is derived from an EMBL/GenBank/DDBJ whole genome shotgun (WGS) entry which is preliminary data.</text>
</comment>
<sequence length="187" mass="20262">MPVNSKDHISKILEEIDFVLGKIDIGQTERLAQAVLNAQTIVACGAGRVGMAVRGFTMRLGHLGLRAFTLGDSVVPAIGQDDLFLVASGSGETQTIYDLVTLAKDRGARIALVTANPESRMGKLADIVVVIPAPSKTKPIDGFRSIQPMTTLNEQCLGIFFDAIVLRLMLETGEMHETMWSRHSNLE</sequence>
<dbReference type="InterPro" id="IPR017552">
    <property type="entry name" value="PHI/rmpB"/>
</dbReference>
<organism evidence="3 4">
    <name type="scientific">Candidatus Uhrbacteria bacterium RIFCSPLOWO2_01_FULL_47_25</name>
    <dbReference type="NCBI Taxonomy" id="1802402"/>
    <lineage>
        <taxon>Bacteria</taxon>
        <taxon>Candidatus Uhriibacteriota</taxon>
    </lineage>
</organism>
<dbReference type="PANTHER" id="PTHR43443">
    <property type="entry name" value="3-HEXULOSE-6-PHOSPHATE ISOMERASE"/>
    <property type="match status" value="1"/>
</dbReference>
<evidence type="ECO:0000313" key="3">
    <source>
        <dbReference type="EMBL" id="OGL80308.1"/>
    </source>
</evidence>
<proteinExistence type="inferred from homology"/>
<dbReference type="Gene3D" id="3.40.50.10490">
    <property type="entry name" value="Glucose-6-phosphate isomerase like protein, domain 1"/>
    <property type="match status" value="1"/>
</dbReference>
<evidence type="ECO:0000259" key="2">
    <source>
        <dbReference type="PROSITE" id="PS51464"/>
    </source>
</evidence>
<dbReference type="Proteomes" id="UP000176846">
    <property type="component" value="Unassembled WGS sequence"/>
</dbReference>
<dbReference type="GO" id="GO:0016853">
    <property type="term" value="F:isomerase activity"/>
    <property type="evidence" value="ECO:0007669"/>
    <property type="project" value="InterPro"/>
</dbReference>
<dbReference type="PANTHER" id="PTHR43443:SF1">
    <property type="entry name" value="3-HEXULOSE-6-PHOSPHATE ISOMERASE"/>
    <property type="match status" value="1"/>
</dbReference>
<dbReference type="PROSITE" id="PS51464">
    <property type="entry name" value="SIS"/>
    <property type="match status" value="1"/>
</dbReference>
<dbReference type="CDD" id="cd05005">
    <property type="entry name" value="SIS_PHI"/>
    <property type="match status" value="1"/>
</dbReference>
<dbReference type="GO" id="GO:0097367">
    <property type="term" value="F:carbohydrate derivative binding"/>
    <property type="evidence" value="ECO:0007669"/>
    <property type="project" value="InterPro"/>
</dbReference>
<evidence type="ECO:0000256" key="1">
    <source>
        <dbReference type="ARBA" id="ARBA00009235"/>
    </source>
</evidence>
<name>A0A1F7URH1_9BACT</name>
<dbReference type="Pfam" id="PF01380">
    <property type="entry name" value="SIS"/>
    <property type="match status" value="1"/>
</dbReference>
<protein>
    <recommendedName>
        <fullName evidence="2">SIS domain-containing protein</fullName>
    </recommendedName>
</protein>
<evidence type="ECO:0000313" key="4">
    <source>
        <dbReference type="Proteomes" id="UP000176846"/>
    </source>
</evidence>
<dbReference type="EMBL" id="MGEK01000039">
    <property type="protein sequence ID" value="OGL80308.1"/>
    <property type="molecule type" value="Genomic_DNA"/>
</dbReference>
<gene>
    <name evidence="3" type="ORF">A2936_02965</name>
</gene>
<dbReference type="SUPFAM" id="SSF53697">
    <property type="entry name" value="SIS domain"/>
    <property type="match status" value="1"/>
</dbReference>
<dbReference type="InterPro" id="IPR001347">
    <property type="entry name" value="SIS_dom"/>
</dbReference>
<reference evidence="3 4" key="1">
    <citation type="journal article" date="2016" name="Nat. Commun.">
        <title>Thousands of microbial genomes shed light on interconnected biogeochemical processes in an aquifer system.</title>
        <authorList>
            <person name="Anantharaman K."/>
            <person name="Brown C.T."/>
            <person name="Hug L.A."/>
            <person name="Sharon I."/>
            <person name="Castelle C.J."/>
            <person name="Probst A.J."/>
            <person name="Thomas B.C."/>
            <person name="Singh A."/>
            <person name="Wilkins M.J."/>
            <person name="Karaoz U."/>
            <person name="Brodie E.L."/>
            <person name="Williams K.H."/>
            <person name="Hubbard S.S."/>
            <person name="Banfield J.F."/>
        </authorList>
    </citation>
    <scope>NUCLEOTIDE SEQUENCE [LARGE SCALE GENOMIC DNA]</scope>
</reference>
<accession>A0A1F7URH1</accession>
<feature type="domain" description="SIS" evidence="2">
    <location>
        <begin position="31"/>
        <end position="174"/>
    </location>
</feature>
<comment type="similarity">
    <text evidence="1">Belongs to the SIS family. PHI subfamily.</text>
</comment>